<keyword evidence="1" id="KW-1133">Transmembrane helix</keyword>
<gene>
    <name evidence="2" type="ORF">V5799_010083</name>
</gene>
<accession>A0AAQ4F9R8</accession>
<name>A0AAQ4F9R8_AMBAM</name>
<organism evidence="2 3">
    <name type="scientific">Amblyomma americanum</name>
    <name type="common">Lone star tick</name>
    <dbReference type="NCBI Taxonomy" id="6943"/>
    <lineage>
        <taxon>Eukaryota</taxon>
        <taxon>Metazoa</taxon>
        <taxon>Ecdysozoa</taxon>
        <taxon>Arthropoda</taxon>
        <taxon>Chelicerata</taxon>
        <taxon>Arachnida</taxon>
        <taxon>Acari</taxon>
        <taxon>Parasitiformes</taxon>
        <taxon>Ixodida</taxon>
        <taxon>Ixodoidea</taxon>
        <taxon>Ixodidae</taxon>
        <taxon>Amblyomminae</taxon>
        <taxon>Amblyomma</taxon>
    </lineage>
</organism>
<keyword evidence="1" id="KW-0472">Membrane</keyword>
<keyword evidence="1" id="KW-0812">Transmembrane</keyword>
<reference evidence="2 3" key="1">
    <citation type="journal article" date="2023" name="Arcadia Sci">
        <title>De novo assembly of a long-read Amblyomma americanum tick genome.</title>
        <authorList>
            <person name="Chou S."/>
            <person name="Poskanzer K.E."/>
            <person name="Rollins M."/>
            <person name="Thuy-Boun P.S."/>
        </authorList>
    </citation>
    <scope>NUCLEOTIDE SEQUENCE [LARGE SCALE GENOMIC DNA]</scope>
    <source>
        <strain evidence="2">F_SG_1</strain>
        <tissue evidence="2">Salivary glands</tissue>
    </source>
</reference>
<dbReference type="EMBL" id="JARKHS020005424">
    <property type="protein sequence ID" value="KAK8783553.1"/>
    <property type="molecule type" value="Genomic_DNA"/>
</dbReference>
<protein>
    <submittedName>
        <fullName evidence="2">Uncharacterized protein</fullName>
    </submittedName>
</protein>
<comment type="caution">
    <text evidence="2">The sequence shown here is derived from an EMBL/GenBank/DDBJ whole genome shotgun (WGS) entry which is preliminary data.</text>
</comment>
<feature type="transmembrane region" description="Helical" evidence="1">
    <location>
        <begin position="6"/>
        <end position="28"/>
    </location>
</feature>
<evidence type="ECO:0000313" key="2">
    <source>
        <dbReference type="EMBL" id="KAK8783553.1"/>
    </source>
</evidence>
<sequence length="99" mass="11555">MMQGLLFNRLYIIVLARLLILLVSNVSILQERDFRLHGDKPERIGGAFDGREPVFPQCQLTSHFAFRARLSSCRDYKSLYEQRLCSMVGAYGCWNLRRQ</sequence>
<keyword evidence="3" id="KW-1185">Reference proteome</keyword>
<evidence type="ECO:0000256" key="1">
    <source>
        <dbReference type="SAM" id="Phobius"/>
    </source>
</evidence>
<evidence type="ECO:0000313" key="3">
    <source>
        <dbReference type="Proteomes" id="UP001321473"/>
    </source>
</evidence>
<dbReference type="Proteomes" id="UP001321473">
    <property type="component" value="Unassembled WGS sequence"/>
</dbReference>
<proteinExistence type="predicted"/>
<dbReference type="AlphaFoldDB" id="A0AAQ4F9R8"/>